<sequence>MGKEEIEEILIVCIGKEGTHTDDSLLMSCHRCGKDVWVSPHNLGKKLICTICVTKLNPKEVQFKVAMQDLLKAANFLEKYNSK</sequence>
<dbReference type="EMBL" id="LAZR01000734">
    <property type="protein sequence ID" value="KKN59196.1"/>
    <property type="molecule type" value="Genomic_DNA"/>
</dbReference>
<gene>
    <name evidence="1" type="ORF">LCGC14_0544220</name>
</gene>
<proteinExistence type="predicted"/>
<comment type="caution">
    <text evidence="1">The sequence shown here is derived from an EMBL/GenBank/DDBJ whole genome shotgun (WGS) entry which is preliminary data.</text>
</comment>
<reference evidence="1" key="1">
    <citation type="journal article" date="2015" name="Nature">
        <title>Complex archaea that bridge the gap between prokaryotes and eukaryotes.</title>
        <authorList>
            <person name="Spang A."/>
            <person name="Saw J.H."/>
            <person name="Jorgensen S.L."/>
            <person name="Zaremba-Niedzwiedzka K."/>
            <person name="Martijn J."/>
            <person name="Lind A.E."/>
            <person name="van Eijk R."/>
            <person name="Schleper C."/>
            <person name="Guy L."/>
            <person name="Ettema T.J."/>
        </authorList>
    </citation>
    <scope>NUCLEOTIDE SEQUENCE</scope>
</reference>
<name>A0A0F9UD68_9ZZZZ</name>
<organism evidence="1">
    <name type="scientific">marine sediment metagenome</name>
    <dbReference type="NCBI Taxonomy" id="412755"/>
    <lineage>
        <taxon>unclassified sequences</taxon>
        <taxon>metagenomes</taxon>
        <taxon>ecological metagenomes</taxon>
    </lineage>
</organism>
<protein>
    <submittedName>
        <fullName evidence="1">Uncharacterized protein</fullName>
    </submittedName>
</protein>
<accession>A0A0F9UD68</accession>
<dbReference type="AlphaFoldDB" id="A0A0F9UD68"/>
<evidence type="ECO:0000313" key="1">
    <source>
        <dbReference type="EMBL" id="KKN59196.1"/>
    </source>
</evidence>